<protein>
    <recommendedName>
        <fullName evidence="4">Cupin</fullName>
    </recommendedName>
</protein>
<reference evidence="2" key="1">
    <citation type="submission" date="2021-10" db="EMBL/GenBank/DDBJ databases">
        <title>Tamlana sargassums sp. nov., and Tamlana laminarinivorans sp. nov., two new bacteria isolated from the brown alga.</title>
        <authorList>
            <person name="Li J."/>
        </authorList>
    </citation>
    <scope>NUCLEOTIDE SEQUENCE</scope>
    <source>
        <strain evidence="2">62-3</strain>
    </source>
</reference>
<feature type="chain" id="PRO_5040823252" description="Cupin" evidence="1">
    <location>
        <begin position="25"/>
        <end position="282"/>
    </location>
</feature>
<dbReference type="EMBL" id="JAJAPX010000005">
    <property type="protein sequence ID" value="MCB4808966.1"/>
    <property type="molecule type" value="Genomic_DNA"/>
</dbReference>
<name>A0A9X1IA83_9FLAO</name>
<evidence type="ECO:0000313" key="2">
    <source>
        <dbReference type="EMBL" id="MCB4808966.1"/>
    </source>
</evidence>
<gene>
    <name evidence="2" type="ORF">LG651_11965</name>
</gene>
<keyword evidence="3" id="KW-1185">Reference proteome</keyword>
<organism evidence="2 3">
    <name type="scientific">Neotamlana sargassicola</name>
    <dbReference type="NCBI Taxonomy" id="2883125"/>
    <lineage>
        <taxon>Bacteria</taxon>
        <taxon>Pseudomonadati</taxon>
        <taxon>Bacteroidota</taxon>
        <taxon>Flavobacteriia</taxon>
        <taxon>Flavobacteriales</taxon>
        <taxon>Flavobacteriaceae</taxon>
        <taxon>Neotamlana</taxon>
    </lineage>
</organism>
<evidence type="ECO:0000256" key="1">
    <source>
        <dbReference type="SAM" id="SignalP"/>
    </source>
</evidence>
<proteinExistence type="predicted"/>
<evidence type="ECO:0008006" key="4">
    <source>
        <dbReference type="Google" id="ProtNLM"/>
    </source>
</evidence>
<evidence type="ECO:0000313" key="3">
    <source>
        <dbReference type="Proteomes" id="UP001139286"/>
    </source>
</evidence>
<feature type="signal peptide" evidence="1">
    <location>
        <begin position="1"/>
        <end position="24"/>
    </location>
</feature>
<dbReference type="AlphaFoldDB" id="A0A9X1IA83"/>
<dbReference type="RefSeq" id="WP_226696362.1">
    <property type="nucleotide sequence ID" value="NZ_JAJAPX010000005.1"/>
</dbReference>
<comment type="caution">
    <text evidence="2">The sequence shown here is derived from an EMBL/GenBank/DDBJ whole genome shotgun (WGS) entry which is preliminary data.</text>
</comment>
<dbReference type="Proteomes" id="UP001139286">
    <property type="component" value="Unassembled WGS sequence"/>
</dbReference>
<sequence>MKTSSIISKLLVAICAVVVLCCNSSPDIVVQNLNMNIPEGEQVFSEDLLINEIAETKIEHFAFVGPTNQTVNFTQENVTMFLFLKGNAVIKADTIVKTVNPESIAIPMDNLSKVEINVPNGETLHFVKFTKTLSSQDKLDLASFPAENKYKLFYTRFIDCEPYTEKIKSPNTTSRTVLPADIVPRVSLGTVEAMGPDEVGAHKHPMLDQLFLGLTDNDITVFADDASVQLKEFALLHIPIGSSHWVKVEENKRMNYMWMDFFLTKEGQEWLKTHKPSSTDKK</sequence>
<keyword evidence="1" id="KW-0732">Signal</keyword>
<accession>A0A9X1IA83</accession>